<feature type="domain" description="EF-hand" evidence="4">
    <location>
        <begin position="147"/>
        <end position="182"/>
    </location>
</feature>
<dbReference type="InterPro" id="IPR011992">
    <property type="entry name" value="EF-hand-dom_pair"/>
</dbReference>
<dbReference type="GeneID" id="113702835"/>
<keyword evidence="3" id="KW-0479">Metal-binding</keyword>
<dbReference type="RefSeq" id="XP_027079790.1">
    <property type="nucleotide sequence ID" value="XM_027223989.1"/>
</dbReference>
<evidence type="ECO:0000313" key="5">
    <source>
        <dbReference type="Proteomes" id="UP001652660"/>
    </source>
</evidence>
<dbReference type="CDD" id="cd00051">
    <property type="entry name" value="EFh"/>
    <property type="match status" value="1"/>
</dbReference>
<reference evidence="5" key="1">
    <citation type="journal article" date="2025" name="Foods">
        <title>Unveiling the Microbial Signatures of Arabica Coffee Cherries: Insights into Ripeness Specific Diversity, Functional Traits, and Implications for Quality and Safety.</title>
        <authorList>
            <consortium name="RefSeq"/>
            <person name="Tenea G.N."/>
            <person name="Cifuentes V."/>
            <person name="Reyes P."/>
            <person name="Cevallos-Vallejos M."/>
        </authorList>
    </citation>
    <scope>NUCLEOTIDE SEQUENCE [LARGE SCALE GENOMIC DNA]</scope>
</reference>
<dbReference type="GO" id="GO:0019722">
    <property type="term" value="P:calcium-mediated signaling"/>
    <property type="evidence" value="ECO:0007669"/>
    <property type="project" value="UniProtKB-UniRule"/>
</dbReference>
<dbReference type="InterPro" id="IPR045198">
    <property type="entry name" value="CNBL1-10"/>
</dbReference>
<feature type="domain" description="EF-hand" evidence="4">
    <location>
        <begin position="66"/>
        <end position="101"/>
    </location>
</feature>
<reference evidence="6" key="2">
    <citation type="submission" date="2025-04" db="UniProtKB">
        <authorList>
            <consortium name="RefSeq"/>
        </authorList>
    </citation>
    <scope>IDENTIFICATION</scope>
    <source>
        <tissue evidence="6 7">Leaves</tissue>
    </source>
</reference>
<dbReference type="RefSeq" id="XP_071917955.1">
    <property type="nucleotide sequence ID" value="XM_072061854.1"/>
</dbReference>
<keyword evidence="1 3" id="KW-0677">Repeat</keyword>
<protein>
    <recommendedName>
        <fullName evidence="3">Calcineurin B-like protein</fullName>
    </recommendedName>
</protein>
<dbReference type="AlphaFoldDB" id="A0A6P6TP15"/>
<dbReference type="PANTHER" id="PTHR23056:SF108">
    <property type="entry name" value="CALCINEURIN B-LIKE PROTEIN 5"/>
    <property type="match status" value="1"/>
</dbReference>
<evidence type="ECO:0000256" key="1">
    <source>
        <dbReference type="ARBA" id="ARBA00022737"/>
    </source>
</evidence>
<comment type="function">
    <text evidence="3">Acts as a calcium sensor. CBL proteins interact with CIPK serine-threonine protein kinases. Binding of a CBL protein to the regulatory NAF domain of a CIPK protein lead to the activation of the kinase in a calcium-dependent manner.</text>
</comment>
<evidence type="ECO:0000259" key="4">
    <source>
        <dbReference type="PROSITE" id="PS50222"/>
    </source>
</evidence>
<dbReference type="Pfam" id="PF13202">
    <property type="entry name" value="EF-hand_5"/>
    <property type="match status" value="2"/>
</dbReference>
<dbReference type="RefSeq" id="XP_071917954.1">
    <property type="nucleotide sequence ID" value="XM_072061853.1"/>
</dbReference>
<comment type="similarity">
    <text evidence="2 3">Belongs to the calcineurin regulatory subunit family.</text>
</comment>
<keyword evidence="5" id="KW-1185">Reference proteome</keyword>
<proteinExistence type="inferred from homology"/>
<keyword evidence="3" id="KW-0472">Membrane</keyword>
<evidence type="ECO:0000313" key="6">
    <source>
        <dbReference type="RefSeq" id="XP_027079790.1"/>
    </source>
</evidence>
<dbReference type="FunFam" id="1.10.238.10:FF:000073">
    <property type="entry name" value="calcineurin B-like protein 3"/>
    <property type="match status" value="1"/>
</dbReference>
<evidence type="ECO:0000313" key="7">
    <source>
        <dbReference type="RefSeq" id="XP_071917954.1"/>
    </source>
</evidence>
<dbReference type="GO" id="GO:0016020">
    <property type="term" value="C:membrane"/>
    <property type="evidence" value="ECO:0007669"/>
    <property type="project" value="UniProtKB-SubCell"/>
</dbReference>
<name>A0A6P6TP15_COFAR</name>
<dbReference type="Pfam" id="PF13499">
    <property type="entry name" value="EF-hand_7"/>
    <property type="match status" value="1"/>
</dbReference>
<dbReference type="PANTHER" id="PTHR23056">
    <property type="entry name" value="CALCINEURIN B"/>
    <property type="match status" value="1"/>
</dbReference>
<gene>
    <name evidence="6 7 8" type="primary">LOC113702835</name>
</gene>
<feature type="domain" description="EF-hand" evidence="4">
    <location>
        <begin position="103"/>
        <end position="138"/>
    </location>
</feature>
<evidence type="ECO:0000256" key="3">
    <source>
        <dbReference type="RuleBase" id="RU369080"/>
    </source>
</evidence>
<dbReference type="InterPro" id="IPR002048">
    <property type="entry name" value="EF_hand_dom"/>
</dbReference>
<dbReference type="SMART" id="SM00054">
    <property type="entry name" value="EFh"/>
    <property type="match status" value="3"/>
</dbReference>
<dbReference type="Proteomes" id="UP001652660">
    <property type="component" value="Chromosome 8e"/>
</dbReference>
<evidence type="ECO:0000313" key="8">
    <source>
        <dbReference type="RefSeq" id="XP_071917955.1"/>
    </source>
</evidence>
<dbReference type="Gene3D" id="1.10.238.10">
    <property type="entry name" value="EF-hand"/>
    <property type="match status" value="1"/>
</dbReference>
<dbReference type="PRINTS" id="PR00450">
    <property type="entry name" value="RECOVERIN"/>
</dbReference>
<accession>A0A6P6TP15</accession>
<comment type="subunit">
    <text evidence="3">Homodimer. Interacts with CIPK.</text>
</comment>
<comment type="subcellular location">
    <subcellularLocation>
        <location evidence="3">Membrane</location>
    </subcellularLocation>
</comment>
<organism evidence="5 6">
    <name type="scientific">Coffea arabica</name>
    <name type="common">Arabian coffee</name>
    <dbReference type="NCBI Taxonomy" id="13443"/>
    <lineage>
        <taxon>Eukaryota</taxon>
        <taxon>Viridiplantae</taxon>
        <taxon>Streptophyta</taxon>
        <taxon>Embryophyta</taxon>
        <taxon>Tracheophyta</taxon>
        <taxon>Spermatophyta</taxon>
        <taxon>Magnoliopsida</taxon>
        <taxon>eudicotyledons</taxon>
        <taxon>Gunneridae</taxon>
        <taxon>Pentapetalae</taxon>
        <taxon>asterids</taxon>
        <taxon>lamiids</taxon>
        <taxon>Gentianales</taxon>
        <taxon>Rubiaceae</taxon>
        <taxon>Ixoroideae</taxon>
        <taxon>Gardenieae complex</taxon>
        <taxon>Bertiereae - Coffeeae clade</taxon>
        <taxon>Coffeeae</taxon>
        <taxon>Coffea</taxon>
    </lineage>
</organism>
<dbReference type="GO" id="GO:0005509">
    <property type="term" value="F:calcium ion binding"/>
    <property type="evidence" value="ECO:0007669"/>
    <property type="project" value="UniProtKB-UniRule"/>
</dbReference>
<evidence type="ECO:0000256" key="2">
    <source>
        <dbReference type="ARBA" id="ARBA00023774"/>
    </source>
</evidence>
<dbReference type="OrthoDB" id="191686at2759"/>
<keyword evidence="3" id="KW-0106">Calcium</keyword>
<dbReference type="PROSITE" id="PS50222">
    <property type="entry name" value="EF_HAND_2"/>
    <property type="match status" value="3"/>
</dbReference>
<dbReference type="GO" id="GO:0019900">
    <property type="term" value="F:kinase binding"/>
    <property type="evidence" value="ECO:0007669"/>
    <property type="project" value="UniProtKB-UniRule"/>
</dbReference>
<dbReference type="SUPFAM" id="SSF47473">
    <property type="entry name" value="EF-hand"/>
    <property type="match status" value="1"/>
</dbReference>
<sequence length="220" mass="25690">MGNWCMKQRHQVYHEDPSVLASETHFTVREVKLLYKLFKKLSSSITDDGFISREEFQLGLVQNSKKQSFFADRMFNLFDYKSDGVIDFGEFVRSLSIFHPDTPEAEKVAFAFRLYDIWQTGFIETEEVKEMILAFLDESDLTLSDDTVELIISKTFEEADSKRDGKIDTEEFKDFAARNPSLLKNMTIPYLKCKYSKSKLIQHSMQARRLFDLEHTSLNS</sequence>